<dbReference type="PROSITE" id="PS00518">
    <property type="entry name" value="ZF_RING_1"/>
    <property type="match status" value="1"/>
</dbReference>
<dbReference type="GO" id="GO:0008270">
    <property type="term" value="F:zinc ion binding"/>
    <property type="evidence" value="ECO:0007669"/>
    <property type="project" value="UniProtKB-KW"/>
</dbReference>
<dbReference type="GO" id="GO:0007219">
    <property type="term" value="P:Notch signaling pathway"/>
    <property type="evidence" value="ECO:0007669"/>
    <property type="project" value="InterPro"/>
</dbReference>
<evidence type="ECO:0000313" key="12">
    <source>
        <dbReference type="EMBL" id="TSR39602.1"/>
    </source>
</evidence>
<dbReference type="PROSITE" id="PS50089">
    <property type="entry name" value="ZF_RING_2"/>
    <property type="match status" value="1"/>
</dbReference>
<comment type="subcellular location">
    <subcellularLocation>
        <location evidence="9">Cytoplasm</location>
    </subcellularLocation>
</comment>
<proteinExistence type="inferred from homology"/>
<evidence type="ECO:0000256" key="1">
    <source>
        <dbReference type="ARBA" id="ARBA00000900"/>
    </source>
</evidence>
<protein>
    <recommendedName>
        <fullName evidence="9">E3 ubiquitin-protein ligase</fullName>
        <ecNumber evidence="9">2.3.2.27</ecNumber>
    </recommendedName>
</protein>
<keyword evidence="5 9" id="KW-0479">Metal-binding</keyword>
<dbReference type="InterPro" id="IPR017907">
    <property type="entry name" value="Znf_RING_CS"/>
</dbReference>
<dbReference type="GO" id="GO:0005737">
    <property type="term" value="C:cytoplasm"/>
    <property type="evidence" value="ECO:0007669"/>
    <property type="project" value="UniProtKB-SubCell"/>
</dbReference>
<evidence type="ECO:0000313" key="13">
    <source>
        <dbReference type="Proteomes" id="UP000319801"/>
    </source>
</evidence>
<dbReference type="CDD" id="cd09633">
    <property type="entry name" value="Deltex_C"/>
    <property type="match status" value="1"/>
</dbReference>
<dbReference type="SUPFAM" id="SSF57850">
    <property type="entry name" value="RING/U-box"/>
    <property type="match status" value="1"/>
</dbReference>
<evidence type="ECO:0000256" key="4">
    <source>
        <dbReference type="ARBA" id="ARBA00022679"/>
    </source>
</evidence>
<dbReference type="AlphaFoldDB" id="A0A556V1D4"/>
<dbReference type="InterPro" id="IPR039398">
    <property type="entry name" value="Deltex_fam"/>
</dbReference>
<keyword evidence="13" id="KW-1185">Reference proteome</keyword>
<dbReference type="UniPathway" id="UPA00143"/>
<dbReference type="PANTHER" id="PTHR12622">
    <property type="entry name" value="DELTEX-RELATED"/>
    <property type="match status" value="1"/>
</dbReference>
<dbReference type="EMBL" id="VCAZ01000093">
    <property type="protein sequence ID" value="TSR39602.1"/>
    <property type="molecule type" value="Genomic_DNA"/>
</dbReference>
<dbReference type="Pfam" id="PF18102">
    <property type="entry name" value="DTC"/>
    <property type="match status" value="1"/>
</dbReference>
<comment type="caution">
    <text evidence="12">The sequence shown here is derived from an EMBL/GenBank/DDBJ whole genome shotgun (WGS) entry which is preliminary data.</text>
</comment>
<evidence type="ECO:0000259" key="11">
    <source>
        <dbReference type="PROSITE" id="PS50089"/>
    </source>
</evidence>
<feature type="region of interest" description="Disordered" evidence="10">
    <location>
        <begin position="141"/>
        <end position="217"/>
    </location>
</feature>
<dbReference type="Pfam" id="PF13639">
    <property type="entry name" value="zf-RING_2"/>
    <property type="match status" value="1"/>
</dbReference>
<keyword evidence="6 8" id="KW-0863">Zinc-finger</keyword>
<comment type="pathway">
    <text evidence="2 9">Protein modification; protein ubiquitination.</text>
</comment>
<comment type="similarity">
    <text evidence="3 9">Belongs to the Deltex family.</text>
</comment>
<feature type="compositionally biased region" description="Basic residues" evidence="10">
    <location>
        <begin position="176"/>
        <end position="185"/>
    </location>
</feature>
<evidence type="ECO:0000256" key="9">
    <source>
        <dbReference type="RuleBase" id="RU367105"/>
    </source>
</evidence>
<evidence type="ECO:0000256" key="7">
    <source>
        <dbReference type="ARBA" id="ARBA00022833"/>
    </source>
</evidence>
<keyword evidence="7 9" id="KW-0862">Zinc</keyword>
<evidence type="ECO:0000256" key="6">
    <source>
        <dbReference type="ARBA" id="ARBA00022771"/>
    </source>
</evidence>
<evidence type="ECO:0000256" key="3">
    <source>
        <dbReference type="ARBA" id="ARBA00009413"/>
    </source>
</evidence>
<reference evidence="12 13" key="1">
    <citation type="journal article" date="2019" name="Genome Biol. Evol.">
        <title>Whole-Genome Sequencing of the Giant Devil Catfish, Bagarius yarrelli.</title>
        <authorList>
            <person name="Jiang W."/>
            <person name="Lv Y."/>
            <person name="Cheng L."/>
            <person name="Yang K."/>
            <person name="Chao B."/>
            <person name="Wang X."/>
            <person name="Li Y."/>
            <person name="Pan X."/>
            <person name="You X."/>
            <person name="Zhang Y."/>
            <person name="Yang J."/>
            <person name="Li J."/>
            <person name="Zhang X."/>
            <person name="Liu S."/>
            <person name="Sun C."/>
            <person name="Yang J."/>
            <person name="Shi Q."/>
        </authorList>
    </citation>
    <scope>NUCLEOTIDE SEQUENCE [LARGE SCALE GENOMIC DNA]</scope>
    <source>
        <strain evidence="12">JWS20170419001</strain>
        <tissue evidence="12">Muscle</tissue>
    </source>
</reference>
<evidence type="ECO:0000256" key="8">
    <source>
        <dbReference type="PROSITE-ProRule" id="PRU00175"/>
    </source>
</evidence>
<dbReference type="OrthoDB" id="527344at2759"/>
<dbReference type="EC" id="2.3.2.27" evidence="9"/>
<name>A0A556V1D4_BAGYA</name>
<dbReference type="InterPro" id="IPR039396">
    <property type="entry name" value="Deltex_C"/>
</dbReference>
<dbReference type="Proteomes" id="UP000319801">
    <property type="component" value="Unassembled WGS sequence"/>
</dbReference>
<evidence type="ECO:0000256" key="5">
    <source>
        <dbReference type="ARBA" id="ARBA00022723"/>
    </source>
</evidence>
<evidence type="ECO:0000256" key="2">
    <source>
        <dbReference type="ARBA" id="ARBA00004906"/>
    </source>
</evidence>
<dbReference type="InterPro" id="IPR039399">
    <property type="entry name" value="Deltex_C_sf"/>
</dbReference>
<dbReference type="InterPro" id="IPR001841">
    <property type="entry name" value="Znf_RING"/>
</dbReference>
<comment type="catalytic activity">
    <reaction evidence="1 9">
        <text>S-ubiquitinyl-[E2 ubiquitin-conjugating enzyme]-L-cysteine + [acceptor protein]-L-lysine = [E2 ubiquitin-conjugating enzyme]-L-cysteine + N(6)-ubiquitinyl-[acceptor protein]-L-lysine.</text>
        <dbReference type="EC" id="2.3.2.27"/>
    </reaction>
</comment>
<sequence>MLPSELNRFPAAVDNQPYSELLRQHRRVISKPAVKGEFMGSQVSSNEMSVRAGQGSDEVLVSQAVWDYLAAAGRPWLLDFEDKQGLSAAIVRRGERGGCCAVRLSPVEGRPGVVNGQVSPATRKAFIDLCRCARKEMTKQETAPKRKRSLLPCIGGGETDTEGTLLPPPPPPQLRRSQRQQQRCKKSAEMDSCAGQPTSHEASVKTDCDSEAGQSSEDDMCSICIGEMMEKTTLERCGHSFCRCCLEQAFKVKKACPVCRLVYGQLFGNQPANGTMKVQRYRDLELPGHEGYGCICISYSFPPGFQSQEHPNPGVRYPGTDRVAYLPDSPEGNRVLRLLRQAFDQRLIFTVGTSMTTGLHNVITWNDIHHKTSIWGGPRCFGYPDPTYLVRVTEELREKGISSD</sequence>
<organism evidence="12 13">
    <name type="scientific">Bagarius yarrelli</name>
    <name type="common">Goonch</name>
    <name type="synonym">Bagrus yarrelli</name>
    <dbReference type="NCBI Taxonomy" id="175774"/>
    <lineage>
        <taxon>Eukaryota</taxon>
        <taxon>Metazoa</taxon>
        <taxon>Chordata</taxon>
        <taxon>Craniata</taxon>
        <taxon>Vertebrata</taxon>
        <taxon>Euteleostomi</taxon>
        <taxon>Actinopterygii</taxon>
        <taxon>Neopterygii</taxon>
        <taxon>Teleostei</taxon>
        <taxon>Ostariophysi</taxon>
        <taxon>Siluriformes</taxon>
        <taxon>Sisoridae</taxon>
        <taxon>Sisorinae</taxon>
        <taxon>Bagarius</taxon>
    </lineage>
</organism>
<keyword evidence="4 9" id="KW-0808">Transferase</keyword>
<dbReference type="GO" id="GO:0016567">
    <property type="term" value="P:protein ubiquitination"/>
    <property type="evidence" value="ECO:0007669"/>
    <property type="project" value="UniProtKB-UniRule"/>
</dbReference>
<dbReference type="Gene3D" id="3.30.390.130">
    <property type="match status" value="1"/>
</dbReference>
<keyword evidence="9" id="KW-0963">Cytoplasm</keyword>
<dbReference type="GO" id="GO:0061630">
    <property type="term" value="F:ubiquitin protein ligase activity"/>
    <property type="evidence" value="ECO:0007669"/>
    <property type="project" value="UniProtKB-UniRule"/>
</dbReference>
<feature type="domain" description="RING-type" evidence="11">
    <location>
        <begin position="221"/>
        <end position="260"/>
    </location>
</feature>
<gene>
    <name evidence="12" type="ORF">Baya_11729</name>
</gene>
<dbReference type="SMART" id="SM00184">
    <property type="entry name" value="RING"/>
    <property type="match status" value="1"/>
</dbReference>
<dbReference type="InterPro" id="IPR013083">
    <property type="entry name" value="Znf_RING/FYVE/PHD"/>
</dbReference>
<dbReference type="Gene3D" id="3.30.40.10">
    <property type="entry name" value="Zinc/RING finger domain, C3HC4 (zinc finger)"/>
    <property type="match status" value="1"/>
</dbReference>
<accession>A0A556V1D4</accession>
<evidence type="ECO:0000256" key="10">
    <source>
        <dbReference type="SAM" id="MobiDB-lite"/>
    </source>
</evidence>